<reference evidence="1 2" key="1">
    <citation type="journal article" date="2011" name="Proc. Natl. Acad. Sci. U.S.A.">
        <title>Comparative genomics of xylose-fermenting fungi for enhanced biofuel production.</title>
        <authorList>
            <person name="Wohlbach D.J."/>
            <person name="Kuo A."/>
            <person name="Sato T.K."/>
            <person name="Potts K.M."/>
            <person name="Salamov A.A."/>
            <person name="LaButti K.M."/>
            <person name="Sun H."/>
            <person name="Clum A."/>
            <person name="Pangilinan J.L."/>
            <person name="Lindquist E.A."/>
            <person name="Lucas S."/>
            <person name="Lapidus A."/>
            <person name="Jin M."/>
            <person name="Gunawan C."/>
            <person name="Balan V."/>
            <person name="Dale B.E."/>
            <person name="Jeffries T.W."/>
            <person name="Zinkel R."/>
            <person name="Barry K.W."/>
            <person name="Grigoriev I.V."/>
            <person name="Gasch A.P."/>
        </authorList>
    </citation>
    <scope>NUCLEOTIDE SEQUENCE [LARGE SCALE GENOMIC DNA]</scope>
    <source>
        <strain evidence="2">NRRL Y-27907 / 11-Y1</strain>
    </source>
</reference>
<dbReference type="KEGG" id="spaa:SPAPADRAFT_62047"/>
<protein>
    <recommendedName>
        <fullName evidence="3">F-box domain-containing protein</fullName>
    </recommendedName>
</protein>
<sequence length="215" mass="24961">MHLHELPYEVIVKVIQYLPHDVLQILIDSNTWVSSIAFKEFYRNMNVMDDPHQFNRSTSYGGIDRPTVDSMPIDFPTNSYFAKDKDIFGPISETAVFGSVYSLVRFINKHPEFVPDEITFRGILLLLPVTYEFQAFIEKVPRLYIVETGSFSRGKPEAFHALHKYRSNICGEYYDEVFNTDNIPSEARHLLIPRVSIEDFEAFFQQHTKVKSLAV</sequence>
<evidence type="ECO:0008006" key="3">
    <source>
        <dbReference type="Google" id="ProtNLM"/>
    </source>
</evidence>
<feature type="non-terminal residue" evidence="1">
    <location>
        <position position="215"/>
    </location>
</feature>
<dbReference type="InParanoid" id="G3AQD1"/>
<proteinExistence type="predicted"/>
<name>G3AQD1_SPAPN</name>
<accession>G3AQD1</accession>
<dbReference type="EMBL" id="GL996503">
    <property type="protein sequence ID" value="EGW31478.1"/>
    <property type="molecule type" value="Genomic_DNA"/>
</dbReference>
<dbReference type="HOGENOM" id="CLU_1286062_0_0_1"/>
<gene>
    <name evidence="1" type="ORF">SPAPADRAFT_62047</name>
</gene>
<dbReference type="Proteomes" id="UP000000709">
    <property type="component" value="Unassembled WGS sequence"/>
</dbReference>
<dbReference type="AlphaFoldDB" id="G3AQD1"/>
<evidence type="ECO:0000313" key="1">
    <source>
        <dbReference type="EMBL" id="EGW31478.1"/>
    </source>
</evidence>
<dbReference type="RefSeq" id="XP_007376256.1">
    <property type="nucleotide sequence ID" value="XM_007376194.1"/>
</dbReference>
<organism evidence="2">
    <name type="scientific">Spathaspora passalidarum (strain NRRL Y-27907 / 11-Y1)</name>
    <dbReference type="NCBI Taxonomy" id="619300"/>
    <lineage>
        <taxon>Eukaryota</taxon>
        <taxon>Fungi</taxon>
        <taxon>Dikarya</taxon>
        <taxon>Ascomycota</taxon>
        <taxon>Saccharomycotina</taxon>
        <taxon>Pichiomycetes</taxon>
        <taxon>Debaryomycetaceae</taxon>
        <taxon>Spathaspora</taxon>
    </lineage>
</organism>
<keyword evidence="2" id="KW-1185">Reference proteome</keyword>
<dbReference type="GeneID" id="18874167"/>
<evidence type="ECO:0000313" key="2">
    <source>
        <dbReference type="Proteomes" id="UP000000709"/>
    </source>
</evidence>